<dbReference type="PROSITE" id="PS00676">
    <property type="entry name" value="SIGMA54_INTERACT_2"/>
    <property type="match status" value="1"/>
</dbReference>
<dbReference type="AlphaFoldDB" id="A0A5Q0BFX9"/>
<dbReference type="InParanoid" id="A0A5Q0BFX9"/>
<feature type="domain" description="Sigma-54 factor interaction" evidence="6">
    <location>
        <begin position="39"/>
        <end position="268"/>
    </location>
</feature>
<keyword evidence="2" id="KW-0067">ATP-binding</keyword>
<sequence length="399" mass="44402">MEPTLPDNQTETLHQDQHAPVLTFPEPRSMTLSIRASALVFEDPSSRQLLDHVERIAPSDATVLIIGETGTGKELIARHIHALSARHNKPFGALNCAALTESLIESELFGHEKGAFTGAVGAKDGWFETSNGGTLFLDEVGDLPLGMQAKLLRVLQEREVVRVGARRATPIDVRVIAATNVNLEEAVEAGRFRADLYYRFNVANVQLIPLRERPGDILPLTRHFMGIYGKRLGYTEARLAPEAERTLLDYDWPGNIRELENAIHRALLICPGDVLRSSDFKLSGLKPQISTPASSTLSTISTSSLENAVKALCEQSPPKLFELIEETIIRTAFDYCEQNQVQTARLLDISRNVLRHRLTIYGMLLGKQQIKPQEPAINLYTQHTGFSARNSEEGYCEHY</sequence>
<dbReference type="PROSITE" id="PS00675">
    <property type="entry name" value="SIGMA54_INTERACT_1"/>
    <property type="match status" value="1"/>
</dbReference>
<evidence type="ECO:0000256" key="2">
    <source>
        <dbReference type="ARBA" id="ARBA00022840"/>
    </source>
</evidence>
<dbReference type="Pfam" id="PF00158">
    <property type="entry name" value="Sigma54_activat"/>
    <property type="match status" value="1"/>
</dbReference>
<dbReference type="Gene3D" id="1.10.8.60">
    <property type="match status" value="1"/>
</dbReference>
<evidence type="ECO:0000256" key="1">
    <source>
        <dbReference type="ARBA" id="ARBA00022741"/>
    </source>
</evidence>
<dbReference type="SMART" id="SM00382">
    <property type="entry name" value="AAA"/>
    <property type="match status" value="1"/>
</dbReference>
<dbReference type="Gene3D" id="1.10.10.60">
    <property type="entry name" value="Homeodomain-like"/>
    <property type="match status" value="1"/>
</dbReference>
<dbReference type="Pfam" id="PF25601">
    <property type="entry name" value="AAA_lid_14"/>
    <property type="match status" value="1"/>
</dbReference>
<dbReference type="InterPro" id="IPR025662">
    <property type="entry name" value="Sigma_54_int_dom_ATP-bd_1"/>
</dbReference>
<dbReference type="EMBL" id="CP044205">
    <property type="protein sequence ID" value="QFY42753.1"/>
    <property type="molecule type" value="Genomic_DNA"/>
</dbReference>
<keyword evidence="4" id="KW-0238">DNA-binding</keyword>
<dbReference type="InterPro" id="IPR009057">
    <property type="entry name" value="Homeodomain-like_sf"/>
</dbReference>
<dbReference type="PANTHER" id="PTHR32071:SF21">
    <property type="entry name" value="TRANSCRIPTIONAL REGULATORY PROTEIN FLGR"/>
    <property type="match status" value="1"/>
</dbReference>
<keyword evidence="3" id="KW-0805">Transcription regulation</keyword>
<dbReference type="InterPro" id="IPR025944">
    <property type="entry name" value="Sigma_54_int_dom_CS"/>
</dbReference>
<gene>
    <name evidence="7" type="ORF">F6R98_09055</name>
</gene>
<dbReference type="SUPFAM" id="SSF46689">
    <property type="entry name" value="Homeodomain-like"/>
    <property type="match status" value="1"/>
</dbReference>
<dbReference type="GO" id="GO:0005524">
    <property type="term" value="F:ATP binding"/>
    <property type="evidence" value="ECO:0007669"/>
    <property type="project" value="UniProtKB-KW"/>
</dbReference>
<dbReference type="InterPro" id="IPR003593">
    <property type="entry name" value="AAA+_ATPase"/>
</dbReference>
<evidence type="ECO:0000313" key="8">
    <source>
        <dbReference type="Proteomes" id="UP000325755"/>
    </source>
</evidence>
<dbReference type="KEGG" id="mmob:F6R98_09055"/>
<dbReference type="CDD" id="cd00009">
    <property type="entry name" value="AAA"/>
    <property type="match status" value="1"/>
</dbReference>
<dbReference type="GO" id="GO:0006355">
    <property type="term" value="P:regulation of DNA-templated transcription"/>
    <property type="evidence" value="ECO:0007669"/>
    <property type="project" value="InterPro"/>
</dbReference>
<dbReference type="OrthoDB" id="9804019at2"/>
<dbReference type="InterPro" id="IPR002078">
    <property type="entry name" value="Sigma_54_int"/>
</dbReference>
<evidence type="ECO:0000256" key="4">
    <source>
        <dbReference type="ARBA" id="ARBA00023125"/>
    </source>
</evidence>
<dbReference type="InterPro" id="IPR027417">
    <property type="entry name" value="P-loop_NTPase"/>
</dbReference>
<protein>
    <submittedName>
        <fullName evidence="7">Sigma-54-dependent Fis family transcriptional regulator</fullName>
    </submittedName>
</protein>
<dbReference type="InterPro" id="IPR058031">
    <property type="entry name" value="AAA_lid_NorR"/>
</dbReference>
<keyword evidence="5" id="KW-0804">Transcription</keyword>
<evidence type="ECO:0000313" key="7">
    <source>
        <dbReference type="EMBL" id="QFY42753.1"/>
    </source>
</evidence>
<dbReference type="PANTHER" id="PTHR32071">
    <property type="entry name" value="TRANSCRIPTIONAL REGULATORY PROTEIN"/>
    <property type="match status" value="1"/>
</dbReference>
<dbReference type="FunFam" id="3.40.50.300:FF:000006">
    <property type="entry name" value="DNA-binding transcriptional regulator NtrC"/>
    <property type="match status" value="1"/>
</dbReference>
<reference evidence="7 8" key="1">
    <citation type="submission" date="2019-09" db="EMBL/GenBank/DDBJ databases">
        <title>Ecophysiology of the spiral-shaped methanotroph Methylospira mobilis as revealed by the complete genome sequence.</title>
        <authorList>
            <person name="Oshkin I.Y."/>
            <person name="Dedysh S.N."/>
            <person name="Miroshnikov K."/>
            <person name="Danilova O.V."/>
            <person name="Hakobyan A."/>
            <person name="Liesack W."/>
        </authorList>
    </citation>
    <scope>NUCLEOTIDE SEQUENCE [LARGE SCALE GENOMIC DNA]</scope>
    <source>
        <strain evidence="7 8">Shm1</strain>
    </source>
</reference>
<keyword evidence="1" id="KW-0547">Nucleotide-binding</keyword>
<evidence type="ECO:0000256" key="3">
    <source>
        <dbReference type="ARBA" id="ARBA00023015"/>
    </source>
</evidence>
<dbReference type="RefSeq" id="WP_153248747.1">
    <property type="nucleotide sequence ID" value="NZ_CP044205.1"/>
</dbReference>
<dbReference type="GO" id="GO:0003677">
    <property type="term" value="F:DNA binding"/>
    <property type="evidence" value="ECO:0007669"/>
    <property type="project" value="UniProtKB-KW"/>
</dbReference>
<name>A0A5Q0BFX9_9GAMM</name>
<evidence type="ECO:0000256" key="5">
    <source>
        <dbReference type="ARBA" id="ARBA00023163"/>
    </source>
</evidence>
<dbReference type="Proteomes" id="UP000325755">
    <property type="component" value="Chromosome"/>
</dbReference>
<dbReference type="PROSITE" id="PS00688">
    <property type="entry name" value="SIGMA54_INTERACT_3"/>
    <property type="match status" value="1"/>
</dbReference>
<dbReference type="PROSITE" id="PS50045">
    <property type="entry name" value="SIGMA54_INTERACT_4"/>
    <property type="match status" value="1"/>
</dbReference>
<organism evidence="7 8">
    <name type="scientific">Candidatus Methylospira mobilis</name>
    <dbReference type="NCBI Taxonomy" id="1808979"/>
    <lineage>
        <taxon>Bacteria</taxon>
        <taxon>Pseudomonadati</taxon>
        <taxon>Pseudomonadota</taxon>
        <taxon>Gammaproteobacteria</taxon>
        <taxon>Methylococcales</taxon>
        <taxon>Methylococcaceae</taxon>
        <taxon>Candidatus Methylospira</taxon>
    </lineage>
</organism>
<dbReference type="Gene3D" id="3.40.50.300">
    <property type="entry name" value="P-loop containing nucleotide triphosphate hydrolases"/>
    <property type="match status" value="1"/>
</dbReference>
<accession>A0A5Q0BFX9</accession>
<proteinExistence type="predicted"/>
<keyword evidence="8" id="KW-1185">Reference proteome</keyword>
<evidence type="ECO:0000259" key="6">
    <source>
        <dbReference type="PROSITE" id="PS50045"/>
    </source>
</evidence>
<dbReference type="SUPFAM" id="SSF52540">
    <property type="entry name" value="P-loop containing nucleoside triphosphate hydrolases"/>
    <property type="match status" value="1"/>
</dbReference>
<dbReference type="InterPro" id="IPR025943">
    <property type="entry name" value="Sigma_54_int_dom_ATP-bd_2"/>
</dbReference>